<feature type="domain" description="Peptidase M24 C-terminal" evidence="6">
    <location>
        <begin position="548"/>
        <end position="607"/>
    </location>
</feature>
<dbReference type="Proteomes" id="UP000297700">
    <property type="component" value="Unassembled WGS sequence"/>
</dbReference>
<evidence type="ECO:0000259" key="6">
    <source>
        <dbReference type="Pfam" id="PF16188"/>
    </source>
</evidence>
<dbReference type="EMBL" id="SPQS01000003">
    <property type="protein sequence ID" value="TFV78960.1"/>
    <property type="molecule type" value="Genomic_DNA"/>
</dbReference>
<dbReference type="Pfam" id="PF00557">
    <property type="entry name" value="Peptidase_M24"/>
    <property type="match status" value="1"/>
</dbReference>
<dbReference type="GO" id="GO:0070006">
    <property type="term" value="F:metalloaminopeptidase activity"/>
    <property type="evidence" value="ECO:0007669"/>
    <property type="project" value="InterPro"/>
</dbReference>
<dbReference type="Pfam" id="PF16188">
    <property type="entry name" value="Peptidase_M24_C"/>
    <property type="match status" value="1"/>
</dbReference>
<dbReference type="InterPro" id="IPR029149">
    <property type="entry name" value="Creatin/AminoP/Spt16_N"/>
</dbReference>
<sequence length="609" mass="65644">MFEAHFQTFEEPEAGVALTARLAALREELARRKLAGFVVPRADQQQNEYVPPSEERLAWLTGFTGSAGFAVVLTQEAALFVDGRYTLQAAKQVDAKAWVVESLIDPPPESWVSAHLKAGDRLGFDPWLHTFAAAERLSAACAKAGAELVAVDSNPIDAIWQDRPQPPLAPVAVHGLQHAGITEAEKLTQIRSEIGKLGVDALVLSDSHAVAWTFNIRGADVAHTPLPLSYALVPKDGRPTIFIDNRKLSNLTRDHLEQSADVREPDAMAPTLMALAKGGGSIALDSATAADALSRLIAGAGGKPVRGSDPIALLKAVKNATEIKGTQTAHRRDALALARFLAWVDREAPSGKLTEIDAVEALETFRRDTGALKDVSFPTISGTGPNGAIVHYRVTRKSNRRIAPGDLLLIDSGAQYEDGTTDVTRTMAVGEPTNEMRDRFTRVLRGHMAIARAVFPDGTTGAQLDTLARQYLWAAGVDFEHGTGHGVGSYLSVHEGPARISKLGTTPLKRGMILSNEPGYYKTDGFGIRIENLELVVAADIKGAEKPMNAFETLTLAPIDRRLIDAAMLSKDELDWLNAYHARVRAEVGPALDEATRAWLDQATAELKA</sequence>
<evidence type="ECO:0000256" key="2">
    <source>
        <dbReference type="ARBA" id="ARBA00022723"/>
    </source>
</evidence>
<dbReference type="CDD" id="cd01085">
    <property type="entry name" value="APP"/>
    <property type="match status" value="1"/>
</dbReference>
<keyword evidence="7" id="KW-0031">Aminopeptidase</keyword>
<feature type="domain" description="Peptidase M24" evidence="4">
    <location>
        <begin position="327"/>
        <end position="536"/>
    </location>
</feature>
<dbReference type="Gene3D" id="3.90.230.10">
    <property type="entry name" value="Creatinase/methionine aminopeptidase superfamily"/>
    <property type="match status" value="1"/>
</dbReference>
<evidence type="ECO:0000256" key="3">
    <source>
        <dbReference type="ARBA" id="ARBA00022801"/>
    </source>
</evidence>
<dbReference type="SUPFAM" id="SSF53092">
    <property type="entry name" value="Creatinase/prolidase N-terminal domain"/>
    <property type="match status" value="1"/>
</dbReference>
<keyword evidence="7" id="KW-0645">Protease</keyword>
<reference evidence="7 8" key="1">
    <citation type="submission" date="2019-03" db="EMBL/GenBank/DDBJ databases">
        <title>Bradyrhizobium strains diversity.</title>
        <authorList>
            <person name="Urquiaga M.C.O."/>
            <person name="Hungria M."/>
            <person name="Delamuta J.R.M."/>
            <person name="Klepa M.S."/>
        </authorList>
    </citation>
    <scope>NUCLEOTIDE SEQUENCE [LARGE SCALE GENOMIC DNA]</scope>
    <source>
        <strain evidence="7 8">CNPSo 3426</strain>
    </source>
</reference>
<accession>A0A4Y9PFP4</accession>
<keyword evidence="3" id="KW-0378">Hydrolase</keyword>
<dbReference type="FunFam" id="3.90.230.10:FF:000009">
    <property type="entry name" value="xaa-Pro aminopeptidase 2"/>
    <property type="match status" value="1"/>
</dbReference>
<dbReference type="InterPro" id="IPR000994">
    <property type="entry name" value="Pept_M24"/>
</dbReference>
<dbReference type="Pfam" id="PF16189">
    <property type="entry name" value="Creatinase_N_2"/>
    <property type="match status" value="1"/>
</dbReference>
<gene>
    <name evidence="7" type="ORF">E4K64_07230</name>
</gene>
<name>A0A4Y9PFP4_9BRAD</name>
<comment type="caution">
    <text evidence="7">The sequence shown here is derived from an EMBL/GenBank/DDBJ whole genome shotgun (WGS) entry which is preliminary data.</text>
</comment>
<evidence type="ECO:0000259" key="5">
    <source>
        <dbReference type="Pfam" id="PF01321"/>
    </source>
</evidence>
<organism evidence="7 8">
    <name type="scientific">Bradyrhizobium frederickii</name>
    <dbReference type="NCBI Taxonomy" id="2560054"/>
    <lineage>
        <taxon>Bacteria</taxon>
        <taxon>Pseudomonadati</taxon>
        <taxon>Pseudomonadota</taxon>
        <taxon>Alphaproteobacteria</taxon>
        <taxon>Hyphomicrobiales</taxon>
        <taxon>Nitrobacteraceae</taxon>
        <taxon>Bradyrhizobium</taxon>
    </lineage>
</organism>
<dbReference type="PANTHER" id="PTHR43763:SF6">
    <property type="entry name" value="XAA-PRO AMINOPEPTIDASE 1"/>
    <property type="match status" value="1"/>
</dbReference>
<evidence type="ECO:0000313" key="8">
    <source>
        <dbReference type="Proteomes" id="UP000297700"/>
    </source>
</evidence>
<protein>
    <submittedName>
        <fullName evidence="7">Aminopeptidase P family protein</fullName>
    </submittedName>
</protein>
<feature type="domain" description="Creatinase N-terminal" evidence="5">
    <location>
        <begin position="21"/>
        <end position="152"/>
    </location>
</feature>
<keyword evidence="2" id="KW-0479">Metal-binding</keyword>
<dbReference type="GO" id="GO:0046872">
    <property type="term" value="F:metal ion binding"/>
    <property type="evidence" value="ECO:0007669"/>
    <property type="project" value="UniProtKB-KW"/>
</dbReference>
<comment type="similarity">
    <text evidence="1">Belongs to the peptidase M24B family.</text>
</comment>
<evidence type="ECO:0000256" key="1">
    <source>
        <dbReference type="ARBA" id="ARBA00008766"/>
    </source>
</evidence>
<dbReference type="InterPro" id="IPR000587">
    <property type="entry name" value="Creatinase_N"/>
</dbReference>
<dbReference type="InterPro" id="IPR036005">
    <property type="entry name" value="Creatinase/aminopeptidase-like"/>
</dbReference>
<dbReference type="GO" id="GO:0005737">
    <property type="term" value="C:cytoplasm"/>
    <property type="evidence" value="ECO:0007669"/>
    <property type="project" value="UniProtKB-ARBA"/>
</dbReference>
<dbReference type="SUPFAM" id="SSF55920">
    <property type="entry name" value="Creatinase/aminopeptidase"/>
    <property type="match status" value="1"/>
</dbReference>
<evidence type="ECO:0000259" key="4">
    <source>
        <dbReference type="Pfam" id="PF00557"/>
    </source>
</evidence>
<dbReference type="RefSeq" id="WP_135162900.1">
    <property type="nucleotide sequence ID" value="NZ_SPQS01000003.1"/>
</dbReference>
<dbReference type="Pfam" id="PF01321">
    <property type="entry name" value="Creatinase_N"/>
    <property type="match status" value="1"/>
</dbReference>
<dbReference type="AlphaFoldDB" id="A0A4Y9PFP4"/>
<dbReference type="InterPro" id="IPR050422">
    <property type="entry name" value="X-Pro_aminopeptidase_P"/>
</dbReference>
<proteinExistence type="inferred from homology"/>
<dbReference type="InterPro" id="IPR032416">
    <property type="entry name" value="Peptidase_M24_C"/>
</dbReference>
<dbReference type="InterPro" id="IPR033740">
    <property type="entry name" value="Pept_M24B"/>
</dbReference>
<dbReference type="PANTHER" id="PTHR43763">
    <property type="entry name" value="XAA-PRO AMINOPEPTIDASE 1"/>
    <property type="match status" value="1"/>
</dbReference>
<dbReference type="Gene3D" id="3.40.350.10">
    <property type="entry name" value="Creatinase/prolidase N-terminal domain"/>
    <property type="match status" value="2"/>
</dbReference>
<evidence type="ECO:0000313" key="7">
    <source>
        <dbReference type="EMBL" id="TFV78960.1"/>
    </source>
</evidence>